<dbReference type="PROSITE" id="PS50030">
    <property type="entry name" value="UBA"/>
    <property type="match status" value="1"/>
</dbReference>
<evidence type="ECO:0000256" key="4">
    <source>
        <dbReference type="ARBA" id="ARBA00022670"/>
    </source>
</evidence>
<evidence type="ECO:0000256" key="7">
    <source>
        <dbReference type="ARBA" id="ARBA00022771"/>
    </source>
</evidence>
<dbReference type="InterPro" id="IPR015940">
    <property type="entry name" value="UBA"/>
</dbReference>
<comment type="caution">
    <text evidence="13">The sequence shown here is derived from an EMBL/GenBank/DDBJ whole genome shotgun (WGS) entry which is preliminary data.</text>
</comment>
<dbReference type="OrthoDB" id="1734942at2759"/>
<keyword evidence="14" id="KW-1185">Reference proteome</keyword>
<comment type="similarity">
    <text evidence="2">Belongs to the peptidase C19 family.</text>
</comment>
<evidence type="ECO:0000256" key="3">
    <source>
        <dbReference type="ARBA" id="ARBA00012759"/>
    </source>
</evidence>
<dbReference type="InterPro" id="IPR009060">
    <property type="entry name" value="UBA-like_sf"/>
</dbReference>
<evidence type="ECO:0000256" key="9">
    <source>
        <dbReference type="ARBA" id="ARBA00022801"/>
    </source>
</evidence>
<dbReference type="FunFam" id="1.10.8.10:FF:000103">
    <property type="entry name" value="Ubiquitin carboxyl-terminal hydrolase"/>
    <property type="match status" value="1"/>
</dbReference>
<evidence type="ECO:0000256" key="10">
    <source>
        <dbReference type="ARBA" id="ARBA00022807"/>
    </source>
</evidence>
<dbReference type="GO" id="GO:0006508">
    <property type="term" value="P:proteolysis"/>
    <property type="evidence" value="ECO:0007669"/>
    <property type="project" value="UniProtKB-KW"/>
</dbReference>
<dbReference type="STRING" id="429701.A0A2G9FX29"/>
<proteinExistence type="inferred from homology"/>
<keyword evidence="4" id="KW-0645">Protease</keyword>
<dbReference type="Proteomes" id="UP000231279">
    <property type="component" value="Unassembled WGS sequence"/>
</dbReference>
<dbReference type="GO" id="GO:0008270">
    <property type="term" value="F:zinc ion binding"/>
    <property type="evidence" value="ECO:0007669"/>
    <property type="project" value="UniProtKB-KW"/>
</dbReference>
<gene>
    <name evidence="13" type="ORF">CDL12_30292</name>
</gene>
<comment type="catalytic activity">
    <reaction evidence="1">
        <text>Thiol-dependent hydrolysis of ester, thioester, amide, peptide and isopeptide bonds formed by the C-terminal Gly of ubiquitin (a 76-residue protein attached to proteins as an intracellular targeting signal).</text>
        <dbReference type="EC" id="3.4.19.12"/>
    </reaction>
</comment>
<dbReference type="CDD" id="cd14295">
    <property type="entry name" value="UBA1_atUBP14"/>
    <property type="match status" value="1"/>
</dbReference>
<evidence type="ECO:0000256" key="11">
    <source>
        <dbReference type="ARBA" id="ARBA00022833"/>
    </source>
</evidence>
<dbReference type="EMBL" id="NKXS01010411">
    <property type="protein sequence ID" value="PIM97239.1"/>
    <property type="molecule type" value="Genomic_DNA"/>
</dbReference>
<keyword evidence="10" id="KW-0788">Thiol protease</keyword>
<keyword evidence="6" id="KW-0677">Repeat</keyword>
<organism evidence="13 14">
    <name type="scientific">Handroanthus impetiginosus</name>
    <dbReference type="NCBI Taxonomy" id="429701"/>
    <lineage>
        <taxon>Eukaryota</taxon>
        <taxon>Viridiplantae</taxon>
        <taxon>Streptophyta</taxon>
        <taxon>Embryophyta</taxon>
        <taxon>Tracheophyta</taxon>
        <taxon>Spermatophyta</taxon>
        <taxon>Magnoliopsida</taxon>
        <taxon>eudicotyledons</taxon>
        <taxon>Gunneridae</taxon>
        <taxon>Pentapetalae</taxon>
        <taxon>asterids</taxon>
        <taxon>lamiids</taxon>
        <taxon>Lamiales</taxon>
        <taxon>Bignoniaceae</taxon>
        <taxon>Crescentiina</taxon>
        <taxon>Tabebuia alliance</taxon>
        <taxon>Handroanthus</taxon>
    </lineage>
</organism>
<dbReference type="Pfam" id="PF22562">
    <property type="entry name" value="UBA_7"/>
    <property type="match status" value="1"/>
</dbReference>
<keyword evidence="11" id="KW-0862">Zinc</keyword>
<dbReference type="Gene3D" id="1.10.8.10">
    <property type="entry name" value="DNA helicase RuvA subunit, C-terminal domain"/>
    <property type="match status" value="1"/>
</dbReference>
<dbReference type="GO" id="GO:0004843">
    <property type="term" value="F:cysteine-type deubiquitinase activity"/>
    <property type="evidence" value="ECO:0007669"/>
    <property type="project" value="UniProtKB-EC"/>
</dbReference>
<name>A0A2G9FX29_9LAMI</name>
<protein>
    <recommendedName>
        <fullName evidence="3">ubiquitinyl hydrolase 1</fullName>
        <ecNumber evidence="3">3.4.19.12</ecNumber>
    </recommendedName>
</protein>
<evidence type="ECO:0000313" key="13">
    <source>
        <dbReference type="EMBL" id="PIM97239.1"/>
    </source>
</evidence>
<dbReference type="SMART" id="SM00165">
    <property type="entry name" value="UBA"/>
    <property type="match status" value="1"/>
</dbReference>
<dbReference type="SUPFAM" id="SSF46934">
    <property type="entry name" value="UBA-like"/>
    <property type="match status" value="1"/>
</dbReference>
<feature type="domain" description="UBA" evidence="12">
    <location>
        <begin position="76"/>
        <end position="117"/>
    </location>
</feature>
<dbReference type="AlphaFoldDB" id="A0A2G9FX29"/>
<keyword evidence="5" id="KW-0479">Metal-binding</keyword>
<evidence type="ECO:0000313" key="14">
    <source>
        <dbReference type="Proteomes" id="UP000231279"/>
    </source>
</evidence>
<reference evidence="14" key="1">
    <citation type="journal article" date="2018" name="Gigascience">
        <title>Genome assembly of the Pink Ipe (Handroanthus impetiginosus, Bignoniaceae), a highly valued, ecologically keystone Neotropical timber forest tree.</title>
        <authorList>
            <person name="Silva-Junior O.B."/>
            <person name="Grattapaglia D."/>
            <person name="Novaes E."/>
            <person name="Collevatti R.G."/>
        </authorList>
    </citation>
    <scope>NUCLEOTIDE SEQUENCE [LARGE SCALE GENOMIC DNA]</scope>
    <source>
        <strain evidence="14">cv. UFG-1</strain>
    </source>
</reference>
<evidence type="ECO:0000259" key="12">
    <source>
        <dbReference type="PROSITE" id="PS50030"/>
    </source>
</evidence>
<keyword evidence="8" id="KW-0833">Ubl conjugation pathway</keyword>
<evidence type="ECO:0000256" key="5">
    <source>
        <dbReference type="ARBA" id="ARBA00022723"/>
    </source>
</evidence>
<evidence type="ECO:0000256" key="8">
    <source>
        <dbReference type="ARBA" id="ARBA00022786"/>
    </source>
</evidence>
<keyword evidence="9 13" id="KW-0378">Hydrolase</keyword>
<evidence type="ECO:0000256" key="2">
    <source>
        <dbReference type="ARBA" id="ARBA00009085"/>
    </source>
</evidence>
<dbReference type="EC" id="3.4.19.12" evidence="3"/>
<evidence type="ECO:0000256" key="1">
    <source>
        <dbReference type="ARBA" id="ARBA00000707"/>
    </source>
</evidence>
<evidence type="ECO:0000256" key="6">
    <source>
        <dbReference type="ARBA" id="ARBA00022737"/>
    </source>
</evidence>
<keyword evidence="7" id="KW-0863">Zinc-finger</keyword>
<sequence length="125" mass="14032">MKWISGVGENNMIWSCLHLGPYTLDFTLSGQYMVAGGRKGQYTKASTFCYSFSMWELFISLIASYSYDVAEDDGINANEDIVSQLVSMGFQYLHCQKAAINTSNTGVEEAMNWLLNHMDDPANPY</sequence>
<accession>A0A2G9FX29</accession>